<dbReference type="InterPro" id="IPR052337">
    <property type="entry name" value="SAT4-like"/>
</dbReference>
<sequence length="201" mass="22737">MKITYKASINLTKTSILLLYLRIFTRVKWFRWGCIFVMTCVAMFCVATITATIFQCSPIEKAFNQTITGHCINNGHFWYANASFNISTDLIILIIPMPLIYGLQIPRVQKAGLAIVFALGIFVVITSCLRTTTINTQARTTDKTFDIASTMWTIIEMNVAIICACLPQIRPLLVKLFPKLTQAYRSSRERDNGIGKDRVIL</sequence>
<feature type="transmembrane region" description="Helical" evidence="6">
    <location>
        <begin position="82"/>
        <end position="101"/>
    </location>
</feature>
<comment type="subcellular location">
    <subcellularLocation>
        <location evidence="1">Membrane</location>
        <topology evidence="1">Multi-pass membrane protein</topology>
    </subcellularLocation>
</comment>
<dbReference type="Proteomes" id="UP000294003">
    <property type="component" value="Unassembled WGS sequence"/>
</dbReference>
<evidence type="ECO:0000256" key="5">
    <source>
        <dbReference type="ARBA" id="ARBA00038359"/>
    </source>
</evidence>
<evidence type="ECO:0000313" key="8">
    <source>
        <dbReference type="EMBL" id="RYO81728.1"/>
    </source>
</evidence>
<evidence type="ECO:0000313" key="9">
    <source>
        <dbReference type="Proteomes" id="UP000294003"/>
    </source>
</evidence>
<dbReference type="Pfam" id="PF20684">
    <property type="entry name" value="Fung_rhodopsin"/>
    <property type="match status" value="1"/>
</dbReference>
<feature type="transmembrane region" description="Helical" evidence="6">
    <location>
        <begin position="113"/>
        <end position="132"/>
    </location>
</feature>
<name>A0ABY0H4V8_9PEZI</name>
<feature type="domain" description="Rhodopsin" evidence="7">
    <location>
        <begin position="2"/>
        <end position="174"/>
    </location>
</feature>
<evidence type="ECO:0000256" key="1">
    <source>
        <dbReference type="ARBA" id="ARBA00004141"/>
    </source>
</evidence>
<reference evidence="8 9" key="1">
    <citation type="submission" date="2018-06" db="EMBL/GenBank/DDBJ databases">
        <title>Complete Genomes of Monosporascus.</title>
        <authorList>
            <person name="Robinson A.J."/>
            <person name="Natvig D.O."/>
        </authorList>
    </citation>
    <scope>NUCLEOTIDE SEQUENCE [LARGE SCALE GENOMIC DNA]</scope>
    <source>
        <strain evidence="8 9">CBS 609.92</strain>
    </source>
</reference>
<keyword evidence="3 6" id="KW-1133">Transmembrane helix</keyword>
<protein>
    <recommendedName>
        <fullName evidence="7">Rhodopsin domain-containing protein</fullName>
    </recommendedName>
</protein>
<accession>A0ABY0H4V8</accession>
<evidence type="ECO:0000256" key="2">
    <source>
        <dbReference type="ARBA" id="ARBA00022692"/>
    </source>
</evidence>
<feature type="transmembrane region" description="Helical" evidence="6">
    <location>
        <begin position="29"/>
        <end position="54"/>
    </location>
</feature>
<keyword evidence="9" id="KW-1185">Reference proteome</keyword>
<evidence type="ECO:0000256" key="3">
    <source>
        <dbReference type="ARBA" id="ARBA00022989"/>
    </source>
</evidence>
<comment type="similarity">
    <text evidence="5">Belongs to the SAT4 family.</text>
</comment>
<dbReference type="PANTHER" id="PTHR33048:SF55">
    <property type="entry name" value="INTEGRAL MEMBRANE PROTEIN"/>
    <property type="match status" value="1"/>
</dbReference>
<proteinExistence type="inferred from homology"/>
<dbReference type="PANTHER" id="PTHR33048">
    <property type="entry name" value="PTH11-LIKE INTEGRAL MEMBRANE PROTEIN (AFU_ORTHOLOGUE AFUA_5G11245)"/>
    <property type="match status" value="1"/>
</dbReference>
<comment type="caution">
    <text evidence="8">The sequence shown here is derived from an EMBL/GenBank/DDBJ whole genome shotgun (WGS) entry which is preliminary data.</text>
</comment>
<keyword evidence="2 6" id="KW-0812">Transmembrane</keyword>
<keyword evidence="4 6" id="KW-0472">Membrane</keyword>
<organism evidence="8 9">
    <name type="scientific">Monosporascus cannonballus</name>
    <dbReference type="NCBI Taxonomy" id="155416"/>
    <lineage>
        <taxon>Eukaryota</taxon>
        <taxon>Fungi</taxon>
        <taxon>Dikarya</taxon>
        <taxon>Ascomycota</taxon>
        <taxon>Pezizomycotina</taxon>
        <taxon>Sordariomycetes</taxon>
        <taxon>Xylariomycetidae</taxon>
        <taxon>Xylariales</taxon>
        <taxon>Xylariales incertae sedis</taxon>
        <taxon>Monosporascus</taxon>
    </lineage>
</organism>
<evidence type="ECO:0000256" key="6">
    <source>
        <dbReference type="SAM" id="Phobius"/>
    </source>
</evidence>
<dbReference type="InterPro" id="IPR049326">
    <property type="entry name" value="Rhodopsin_dom_fungi"/>
</dbReference>
<dbReference type="EMBL" id="QJNS01000242">
    <property type="protein sequence ID" value="RYO81728.1"/>
    <property type="molecule type" value="Genomic_DNA"/>
</dbReference>
<evidence type="ECO:0000256" key="4">
    <source>
        <dbReference type="ARBA" id="ARBA00023136"/>
    </source>
</evidence>
<evidence type="ECO:0000259" key="7">
    <source>
        <dbReference type="Pfam" id="PF20684"/>
    </source>
</evidence>
<gene>
    <name evidence="8" type="ORF">DL762_006972</name>
</gene>
<feature type="transmembrane region" description="Helical" evidence="6">
    <location>
        <begin position="152"/>
        <end position="169"/>
    </location>
</feature>